<evidence type="ECO:0000256" key="2">
    <source>
        <dbReference type="ARBA" id="ARBA00022771"/>
    </source>
</evidence>
<name>A0AAE1RKK3_9SOLA</name>
<evidence type="ECO:0000313" key="6">
    <source>
        <dbReference type="Proteomes" id="UP001291623"/>
    </source>
</evidence>
<sequence length="100" mass="12057">MERFPFELVFYDNVVAAIEVQPLRSHRNSLPNYTSRVLPFVGAFVVQCDRCFKWRYIPTKEKHEEIRVHILEQLFYCETAREWRSDKSYMNDKGVSLSYM</sequence>
<comment type="caution">
    <text evidence="5">The sequence shown here is derived from an EMBL/GenBank/DDBJ whole genome shotgun (WGS) entry which is preliminary data.</text>
</comment>
<keyword evidence="3" id="KW-0862">Zinc</keyword>
<evidence type="ECO:0000313" key="5">
    <source>
        <dbReference type="EMBL" id="KAK4354104.1"/>
    </source>
</evidence>
<feature type="domain" description="CW-type" evidence="4">
    <location>
        <begin position="38"/>
        <end position="100"/>
    </location>
</feature>
<accession>A0AAE1RKK3</accession>
<dbReference type="EMBL" id="JAVYJV010000014">
    <property type="protein sequence ID" value="KAK4354104.1"/>
    <property type="molecule type" value="Genomic_DNA"/>
</dbReference>
<evidence type="ECO:0000256" key="3">
    <source>
        <dbReference type="ARBA" id="ARBA00022833"/>
    </source>
</evidence>
<dbReference type="InterPro" id="IPR011124">
    <property type="entry name" value="Znf_CW"/>
</dbReference>
<keyword evidence="6" id="KW-1185">Reference proteome</keyword>
<keyword evidence="1" id="KW-0479">Metal-binding</keyword>
<protein>
    <recommendedName>
        <fullName evidence="4">CW-type domain-containing protein</fullName>
    </recommendedName>
</protein>
<reference evidence="5" key="1">
    <citation type="submission" date="2023-12" db="EMBL/GenBank/DDBJ databases">
        <title>Genome assembly of Anisodus tanguticus.</title>
        <authorList>
            <person name="Wang Y.-J."/>
        </authorList>
    </citation>
    <scope>NUCLEOTIDE SEQUENCE</scope>
    <source>
        <strain evidence="5">KB-2021</strain>
        <tissue evidence="5">Leaf</tissue>
    </source>
</reference>
<dbReference type="Gene3D" id="3.30.40.100">
    <property type="match status" value="1"/>
</dbReference>
<evidence type="ECO:0000259" key="4">
    <source>
        <dbReference type="PROSITE" id="PS51050"/>
    </source>
</evidence>
<gene>
    <name evidence="5" type="ORF">RND71_026298</name>
</gene>
<dbReference type="AlphaFoldDB" id="A0AAE1RKK3"/>
<keyword evidence="2" id="KW-0863">Zinc-finger</keyword>
<proteinExistence type="predicted"/>
<dbReference type="Pfam" id="PF07496">
    <property type="entry name" value="zf-CW"/>
    <property type="match status" value="1"/>
</dbReference>
<dbReference type="PROSITE" id="PS51050">
    <property type="entry name" value="ZF_CW"/>
    <property type="match status" value="1"/>
</dbReference>
<dbReference type="Proteomes" id="UP001291623">
    <property type="component" value="Unassembled WGS sequence"/>
</dbReference>
<organism evidence="5 6">
    <name type="scientific">Anisodus tanguticus</name>
    <dbReference type="NCBI Taxonomy" id="243964"/>
    <lineage>
        <taxon>Eukaryota</taxon>
        <taxon>Viridiplantae</taxon>
        <taxon>Streptophyta</taxon>
        <taxon>Embryophyta</taxon>
        <taxon>Tracheophyta</taxon>
        <taxon>Spermatophyta</taxon>
        <taxon>Magnoliopsida</taxon>
        <taxon>eudicotyledons</taxon>
        <taxon>Gunneridae</taxon>
        <taxon>Pentapetalae</taxon>
        <taxon>asterids</taxon>
        <taxon>lamiids</taxon>
        <taxon>Solanales</taxon>
        <taxon>Solanaceae</taxon>
        <taxon>Solanoideae</taxon>
        <taxon>Hyoscyameae</taxon>
        <taxon>Anisodus</taxon>
    </lineage>
</organism>
<evidence type="ECO:0000256" key="1">
    <source>
        <dbReference type="ARBA" id="ARBA00022723"/>
    </source>
</evidence>
<dbReference type="GO" id="GO:0008270">
    <property type="term" value="F:zinc ion binding"/>
    <property type="evidence" value="ECO:0007669"/>
    <property type="project" value="UniProtKB-KW"/>
</dbReference>